<reference evidence="3" key="1">
    <citation type="submission" date="2020-03" db="EMBL/GenBank/DDBJ databases">
        <title>Genome of Pelagibius litoralis DSM 21314T.</title>
        <authorList>
            <person name="Wang G."/>
        </authorList>
    </citation>
    <scope>NUCLEOTIDE SEQUENCE</scope>
    <source>
        <strain evidence="3">DSM 21314</strain>
    </source>
</reference>
<keyword evidence="1" id="KW-0732">Signal</keyword>
<evidence type="ECO:0000313" key="3">
    <source>
        <dbReference type="EMBL" id="NIA68718.1"/>
    </source>
</evidence>
<feature type="domain" description="YMGG-like Gly-zipper" evidence="2">
    <location>
        <begin position="26"/>
        <end position="66"/>
    </location>
</feature>
<dbReference type="RefSeq" id="WP_167223575.1">
    <property type="nucleotide sequence ID" value="NZ_JAAQPH010000005.1"/>
</dbReference>
<proteinExistence type="predicted"/>
<dbReference type="InterPro" id="IPR027367">
    <property type="entry name" value="Gly-zipper_YMGG"/>
</dbReference>
<feature type="signal peptide" evidence="1">
    <location>
        <begin position="1"/>
        <end position="19"/>
    </location>
</feature>
<evidence type="ECO:0000313" key="4">
    <source>
        <dbReference type="Proteomes" id="UP000761264"/>
    </source>
</evidence>
<keyword evidence="4" id="KW-1185">Reference proteome</keyword>
<dbReference type="AlphaFoldDB" id="A0A967EWW5"/>
<dbReference type="Pfam" id="PF13441">
    <property type="entry name" value="Gly-zipper_YMGG"/>
    <property type="match status" value="1"/>
</dbReference>
<evidence type="ECO:0000256" key="1">
    <source>
        <dbReference type="SAM" id="SignalP"/>
    </source>
</evidence>
<gene>
    <name evidence="3" type="ORF">HBA54_08960</name>
</gene>
<organism evidence="3 4">
    <name type="scientific">Pelagibius litoralis</name>
    <dbReference type="NCBI Taxonomy" id="374515"/>
    <lineage>
        <taxon>Bacteria</taxon>
        <taxon>Pseudomonadati</taxon>
        <taxon>Pseudomonadota</taxon>
        <taxon>Alphaproteobacteria</taxon>
        <taxon>Rhodospirillales</taxon>
        <taxon>Rhodovibrionaceae</taxon>
        <taxon>Pelagibius</taxon>
    </lineage>
</organism>
<dbReference type="PROSITE" id="PS51257">
    <property type="entry name" value="PROKAR_LIPOPROTEIN"/>
    <property type="match status" value="1"/>
</dbReference>
<evidence type="ECO:0000259" key="2">
    <source>
        <dbReference type="Pfam" id="PF13441"/>
    </source>
</evidence>
<sequence>MIRLSIVMTAAALALSACGSSTGDRGLSGAGIGAGAGAVVGAVTGLTIVQGAVIGAAAGGLTGALTDEDTIDLGKPFWE</sequence>
<dbReference type="EMBL" id="JAAQPH010000005">
    <property type="protein sequence ID" value="NIA68718.1"/>
    <property type="molecule type" value="Genomic_DNA"/>
</dbReference>
<name>A0A967EWW5_9PROT</name>
<dbReference type="Proteomes" id="UP000761264">
    <property type="component" value="Unassembled WGS sequence"/>
</dbReference>
<feature type="chain" id="PRO_5037353157" description="YMGG-like Gly-zipper domain-containing protein" evidence="1">
    <location>
        <begin position="20"/>
        <end position="79"/>
    </location>
</feature>
<comment type="caution">
    <text evidence="3">The sequence shown here is derived from an EMBL/GenBank/DDBJ whole genome shotgun (WGS) entry which is preliminary data.</text>
</comment>
<protein>
    <recommendedName>
        <fullName evidence="2">YMGG-like Gly-zipper domain-containing protein</fullName>
    </recommendedName>
</protein>
<accession>A0A967EWW5</accession>